<dbReference type="GO" id="GO:0005524">
    <property type="term" value="F:ATP binding"/>
    <property type="evidence" value="ECO:0007669"/>
    <property type="project" value="UniProtKB-KW"/>
</dbReference>
<keyword evidence="6" id="KW-0067">ATP-binding</keyword>
<dbReference type="GO" id="GO:0032040">
    <property type="term" value="C:small-subunit processome"/>
    <property type="evidence" value="ECO:0007669"/>
    <property type="project" value="UniProtKB-ARBA"/>
</dbReference>
<dbReference type="CDD" id="cd01882">
    <property type="entry name" value="BMS1"/>
    <property type="match status" value="1"/>
</dbReference>
<comment type="catalytic activity">
    <reaction evidence="9">
        <text>GTP + H2O = GDP + phosphate + H(+)</text>
        <dbReference type="Rhea" id="RHEA:19669"/>
        <dbReference type="ChEBI" id="CHEBI:15377"/>
        <dbReference type="ChEBI" id="CHEBI:15378"/>
        <dbReference type="ChEBI" id="CHEBI:37565"/>
        <dbReference type="ChEBI" id="CHEBI:43474"/>
        <dbReference type="ChEBI" id="CHEBI:58189"/>
    </reaction>
    <physiologicalReaction direction="left-to-right" evidence="9">
        <dbReference type="Rhea" id="RHEA:19670"/>
    </physiologicalReaction>
</comment>
<feature type="compositionally biased region" description="Acidic residues" evidence="11">
    <location>
        <begin position="671"/>
        <end position="686"/>
    </location>
</feature>
<dbReference type="InterPro" id="IPR039761">
    <property type="entry name" value="Bms1/Tsr1"/>
</dbReference>
<evidence type="ECO:0000256" key="2">
    <source>
        <dbReference type="ARBA" id="ARBA00022517"/>
    </source>
</evidence>
<evidence type="ECO:0000256" key="1">
    <source>
        <dbReference type="ARBA" id="ARBA00004604"/>
    </source>
</evidence>
<dbReference type="GO" id="GO:0000479">
    <property type="term" value="P:endonucleolytic cleavage of tricistronic rRNA transcript (SSU-rRNA, 5.8S rRNA, LSU-rRNA)"/>
    <property type="evidence" value="ECO:0007669"/>
    <property type="project" value="TreeGrafter"/>
</dbReference>
<feature type="domain" description="Bms1-type G" evidence="12">
    <location>
        <begin position="78"/>
        <end position="242"/>
    </location>
</feature>
<feature type="region of interest" description="Disordered" evidence="11">
    <location>
        <begin position="1102"/>
        <end position="1165"/>
    </location>
</feature>
<feature type="region of interest" description="Disordered" evidence="11">
    <location>
        <begin position="423"/>
        <end position="578"/>
    </location>
</feature>
<dbReference type="Gene3D" id="3.40.50.300">
    <property type="entry name" value="P-loop containing nucleotide triphosphate hydrolases"/>
    <property type="match status" value="1"/>
</dbReference>
<keyword evidence="3" id="KW-0597">Phosphoprotein</keyword>
<dbReference type="SUPFAM" id="SSF52540">
    <property type="entry name" value="P-loop containing nucleoside triphosphate hydrolases"/>
    <property type="match status" value="1"/>
</dbReference>
<feature type="region of interest" description="Disordered" evidence="11">
    <location>
        <begin position="1"/>
        <end position="63"/>
    </location>
</feature>
<dbReference type="SMART" id="SM00785">
    <property type="entry name" value="AARP2CN"/>
    <property type="match status" value="1"/>
</dbReference>
<dbReference type="SMART" id="SM01362">
    <property type="entry name" value="DUF663"/>
    <property type="match status" value="1"/>
</dbReference>
<keyword evidence="7" id="KW-0342">GTP-binding</keyword>
<accession>A0A8H3C8N7</accession>
<dbReference type="GO" id="GO:0005654">
    <property type="term" value="C:nucleoplasm"/>
    <property type="evidence" value="ECO:0007669"/>
    <property type="project" value="UniProtKB-ARBA"/>
</dbReference>
<dbReference type="Pfam" id="PF04950">
    <property type="entry name" value="RIBIOP_C"/>
    <property type="match status" value="1"/>
</dbReference>
<dbReference type="InterPro" id="IPR027417">
    <property type="entry name" value="P-loop_NTPase"/>
</dbReference>
<feature type="region of interest" description="Disordered" evidence="11">
    <location>
        <begin position="661"/>
        <end position="701"/>
    </location>
</feature>
<evidence type="ECO:0000256" key="3">
    <source>
        <dbReference type="ARBA" id="ARBA00022553"/>
    </source>
</evidence>
<comment type="subcellular location">
    <subcellularLocation>
        <location evidence="1">Nucleus</location>
        <location evidence="1">Nucleolus</location>
    </subcellularLocation>
</comment>
<dbReference type="AlphaFoldDB" id="A0A8H3C8N7"/>
<dbReference type="InterPro" id="IPR007034">
    <property type="entry name" value="BMS1_TSR1_C"/>
</dbReference>
<dbReference type="EMBL" id="CAJMWX010001262">
    <property type="protein sequence ID" value="CAE6478028.1"/>
    <property type="molecule type" value="Genomic_DNA"/>
</dbReference>
<proteinExistence type="inferred from homology"/>
<dbReference type="GO" id="GO:0030686">
    <property type="term" value="C:90S preribosome"/>
    <property type="evidence" value="ECO:0007669"/>
    <property type="project" value="TreeGrafter"/>
</dbReference>
<evidence type="ECO:0000259" key="12">
    <source>
        <dbReference type="PROSITE" id="PS51714"/>
    </source>
</evidence>
<feature type="compositionally biased region" description="Acidic residues" evidence="11">
    <location>
        <begin position="501"/>
        <end position="553"/>
    </location>
</feature>
<sequence>MEDKPHKAHHAAQSGAKAEKKAKSKGKGKADHGKGYNEKAFAPKSGRNADRQGRRAAEKDQTRLHVPLVNRTPEDEPPPVIVAIVGPPGVGKTTLVKSLIRRYTKHTLSEVKGPITVVAGKKRRLTFIECNNDLNSMIDVGKIADLVLLMIDGSFGFEMETFEFLNILQAHGFPKVIGVLTHLDLIKKLSTQRETKKQLKKRFWTEIYQGAKLFYLSGVLNGRYPDSEIQNLSRFISVMKFRPLVFRNSHPYVLADRLQDLTPRELVRMTPNVDRTVTLYGYLRGTNLRETTKVHVPGAGDLTIKSITRLADPCPLPTTDSEKRRKLSEKQKLIHAPMSDVGGVMYDKDAVYINVPGNFTRKGEDGEEIGMVSFFMAILGQIYRFEMIGAQGEGERMVMDLQDVTHTLADKLSQSHIRLLGTSTAPLEIAGEDEDEGEEGWSDEDGEGTDHSDDEEVSDASGDDEMPEEGNSGDRGRTTPRKPRSLNSLPASASKTTNDIEYAESDSDLGDGLLDEQSGDEAGLEFGDEEGESDNDLEGGSDEGEDDEDDDEETPRWKSGLAERAARSFDQRTKSKRRKDWTKLIYGSDCTPHEVVFGKSADAPVAADEDEDELFTVKRPAQSGEEVFDQTKEPIHHDSLAIWQDEKMLDSIRHLFITGEPKATTAKDETGEPYEDDAEGGFEDLEAPSTVAPTDEASSAAELAAKKEALKRKFDEQYDDPDEDPTADMDFYEQKKDEMVRQLALNRAEFEGMDEDTRVMVEGHRAGAYVRIELENVPCELVEHFDPAFPIIVGGLLPAEERFGFIQVRIKRHRWYTRTLKTNDPLIFSVGWRRFQSLPIYSLDDHSIRMRMLKYTPEHMHCYATFYGPVSLPGTGFCAFNSLDGKVPGFRVSASGVVLDIDRSVKIVKKLKLTGTPYKIFKNTAFIKDMFNSALEVAKFEGANIRTVSGIRGQIKKAQAKPDGAFRATFEDKVLMSDVVFLRAWYSILPRKFYNPVTSLLLASKGEWQGMRLTGQVRRAEGVKTPLNVNSTYKAVERPSRRFNPLKIPRKLQADLPYASKTKVTRPQSRPTYAQKRAVVLEPEERKALSVIQQIRALRKDQVARRREKQSERKAAHRKKVEATESKKEDKKREERKEYMRLAGQKAKRASEGGGGRSSKRSRHD</sequence>
<evidence type="ECO:0000256" key="4">
    <source>
        <dbReference type="ARBA" id="ARBA00022741"/>
    </source>
</evidence>
<protein>
    <recommendedName>
        <fullName evidence="12">Bms1-type G domain-containing protein</fullName>
    </recommendedName>
</protein>
<evidence type="ECO:0000256" key="6">
    <source>
        <dbReference type="ARBA" id="ARBA00022840"/>
    </source>
</evidence>
<dbReference type="Pfam" id="PF22298">
    <property type="entry name" value="Tsr1_G-like"/>
    <property type="match status" value="1"/>
</dbReference>
<keyword evidence="4" id="KW-0547">Nucleotide-binding</keyword>
<feature type="compositionally biased region" description="Basic and acidic residues" evidence="11">
    <location>
        <begin position="1102"/>
        <end position="1114"/>
    </location>
</feature>
<evidence type="ECO:0000256" key="5">
    <source>
        <dbReference type="ARBA" id="ARBA00022801"/>
    </source>
</evidence>
<gene>
    <name evidence="13" type="ORF">RDB_LOCUS119443</name>
</gene>
<keyword evidence="2" id="KW-0690">Ribosome biogenesis</keyword>
<comment type="caution">
    <text evidence="13">The sequence shown here is derived from an EMBL/GenBank/DDBJ whole genome shotgun (WGS) entry which is preliminary data.</text>
</comment>
<dbReference type="GO" id="GO:0003924">
    <property type="term" value="F:GTPase activity"/>
    <property type="evidence" value="ECO:0007669"/>
    <property type="project" value="TreeGrafter"/>
</dbReference>
<dbReference type="GO" id="GO:0034511">
    <property type="term" value="F:U3 snoRNA binding"/>
    <property type="evidence" value="ECO:0007669"/>
    <property type="project" value="TreeGrafter"/>
</dbReference>
<dbReference type="GO" id="GO:0000462">
    <property type="term" value="P:maturation of SSU-rRNA from tricistronic rRNA transcript (SSU-rRNA, 5.8S rRNA, LSU-rRNA)"/>
    <property type="evidence" value="ECO:0007669"/>
    <property type="project" value="TreeGrafter"/>
</dbReference>
<feature type="compositionally biased region" description="Basic and acidic residues" evidence="11">
    <location>
        <begin position="1121"/>
        <end position="1140"/>
    </location>
</feature>
<evidence type="ECO:0000313" key="13">
    <source>
        <dbReference type="EMBL" id="CAE6478028.1"/>
    </source>
</evidence>
<dbReference type="PROSITE" id="PS51714">
    <property type="entry name" value="G_BMS1"/>
    <property type="match status" value="1"/>
</dbReference>
<feature type="compositionally biased region" description="Basic and acidic residues" evidence="11">
    <location>
        <begin position="47"/>
        <end position="63"/>
    </location>
</feature>
<feature type="compositionally biased region" description="Basic residues" evidence="11">
    <location>
        <begin position="1"/>
        <end position="10"/>
    </location>
</feature>
<comment type="similarity">
    <text evidence="10">Belongs to the TRAFAC class translation factor GTPase superfamily. Bms1-like GTPase family. BMS1 subfamily.</text>
</comment>
<dbReference type="PANTHER" id="PTHR12858:SF2">
    <property type="entry name" value="RIBOSOME BIOGENESIS PROTEIN BMS1 HOMOLOG"/>
    <property type="match status" value="1"/>
</dbReference>
<organism evidence="13 14">
    <name type="scientific">Rhizoctonia solani</name>
    <dbReference type="NCBI Taxonomy" id="456999"/>
    <lineage>
        <taxon>Eukaryota</taxon>
        <taxon>Fungi</taxon>
        <taxon>Dikarya</taxon>
        <taxon>Basidiomycota</taxon>
        <taxon>Agaricomycotina</taxon>
        <taxon>Agaricomycetes</taxon>
        <taxon>Cantharellales</taxon>
        <taxon>Ceratobasidiaceae</taxon>
        <taxon>Rhizoctonia</taxon>
    </lineage>
</organism>
<keyword evidence="8" id="KW-0539">Nucleus</keyword>
<feature type="compositionally biased region" description="Acidic residues" evidence="11">
    <location>
        <begin position="430"/>
        <end position="468"/>
    </location>
</feature>
<dbReference type="PANTHER" id="PTHR12858">
    <property type="entry name" value="RIBOSOME BIOGENESIS PROTEIN"/>
    <property type="match status" value="1"/>
</dbReference>
<evidence type="ECO:0000256" key="7">
    <source>
        <dbReference type="ARBA" id="ARBA00023134"/>
    </source>
</evidence>
<evidence type="ECO:0000256" key="10">
    <source>
        <dbReference type="ARBA" id="ARBA00061391"/>
    </source>
</evidence>
<evidence type="ECO:0000256" key="11">
    <source>
        <dbReference type="SAM" id="MobiDB-lite"/>
    </source>
</evidence>
<dbReference type="InterPro" id="IPR037875">
    <property type="entry name" value="Bms1_N"/>
</dbReference>
<dbReference type="InterPro" id="IPR012948">
    <property type="entry name" value="AARP2CN"/>
</dbReference>
<dbReference type="InterPro" id="IPR030387">
    <property type="entry name" value="G_Bms1/Tsr1_dom"/>
</dbReference>
<dbReference type="FunFam" id="3.40.50.300:FF:000105">
    <property type="entry name" value="BMS1 ribosome biogenesis factor"/>
    <property type="match status" value="1"/>
</dbReference>
<dbReference type="Pfam" id="PF08142">
    <property type="entry name" value="AARP2CN"/>
    <property type="match status" value="1"/>
</dbReference>
<feature type="compositionally biased region" description="Basic and acidic residues" evidence="11">
    <location>
        <begin position="28"/>
        <end position="37"/>
    </location>
</feature>
<keyword evidence="5" id="KW-0378">Hydrolase</keyword>
<dbReference type="Proteomes" id="UP000663888">
    <property type="component" value="Unassembled WGS sequence"/>
</dbReference>
<feature type="compositionally biased region" description="Polar residues" evidence="11">
    <location>
        <begin position="485"/>
        <end position="499"/>
    </location>
</feature>
<reference evidence="13" key="1">
    <citation type="submission" date="2021-01" db="EMBL/GenBank/DDBJ databases">
        <authorList>
            <person name="Kaushik A."/>
        </authorList>
    </citation>
    <scope>NUCLEOTIDE SEQUENCE</scope>
    <source>
        <strain evidence="13">AG4-R118</strain>
    </source>
</reference>
<evidence type="ECO:0000313" key="14">
    <source>
        <dbReference type="Proteomes" id="UP000663888"/>
    </source>
</evidence>
<evidence type="ECO:0000256" key="8">
    <source>
        <dbReference type="ARBA" id="ARBA00023242"/>
    </source>
</evidence>
<feature type="compositionally biased region" description="Basic and acidic residues" evidence="11">
    <location>
        <begin position="564"/>
        <end position="573"/>
    </location>
</feature>
<dbReference type="GO" id="GO:0005525">
    <property type="term" value="F:GTP binding"/>
    <property type="evidence" value="ECO:0007669"/>
    <property type="project" value="UniProtKB-KW"/>
</dbReference>
<evidence type="ECO:0000256" key="9">
    <source>
        <dbReference type="ARBA" id="ARBA00049117"/>
    </source>
</evidence>
<name>A0A8H3C8N7_9AGAM</name>